<feature type="domain" description="Catalase core" evidence="10">
    <location>
        <begin position="1"/>
        <end position="349"/>
    </location>
</feature>
<comment type="similarity">
    <text evidence="1 8">Belongs to the catalase family.</text>
</comment>
<dbReference type="AlphaFoldDB" id="A0A098VTU7"/>
<keyword evidence="12" id="KW-1185">Reference proteome</keyword>
<dbReference type="Pfam" id="PF00199">
    <property type="entry name" value="Catalase"/>
    <property type="match status" value="1"/>
</dbReference>
<dbReference type="GO" id="GO:0005739">
    <property type="term" value="C:mitochondrion"/>
    <property type="evidence" value="ECO:0007669"/>
    <property type="project" value="TreeGrafter"/>
</dbReference>
<accession>A0A098VTU7</accession>
<dbReference type="OrthoDB" id="6880011at2759"/>
<name>A0A098VTU7_9MICR</name>
<evidence type="ECO:0000256" key="4">
    <source>
        <dbReference type="ARBA" id="ARBA00022723"/>
    </source>
</evidence>
<dbReference type="InterPro" id="IPR020835">
    <property type="entry name" value="Catalase_sf"/>
</dbReference>
<comment type="caution">
    <text evidence="11">The sequence shown here is derived from an EMBL/GenBank/DDBJ whole genome shotgun (WGS) entry which is preliminary data.</text>
</comment>
<keyword evidence="2 8" id="KW-0575">Peroxidase</keyword>
<evidence type="ECO:0000256" key="7">
    <source>
        <dbReference type="ARBA" id="ARBA00023324"/>
    </source>
</evidence>
<keyword evidence="4 8" id="KW-0479">Metal-binding</keyword>
<reference evidence="11 12" key="1">
    <citation type="submission" date="2014-04" db="EMBL/GenBank/DDBJ databases">
        <title>A new species of microsporidia sheds light on the evolution of extreme parasitism.</title>
        <authorList>
            <person name="Haag K.L."/>
            <person name="James T.Y."/>
            <person name="Larsson R."/>
            <person name="Schaer T.M."/>
            <person name="Refardt D."/>
            <person name="Pombert J.-F."/>
            <person name="Ebert D."/>
        </authorList>
    </citation>
    <scope>NUCLEOTIDE SEQUENCE [LARGE SCALE GENOMIC DNA]</scope>
    <source>
        <strain evidence="11 12">UGP3</strain>
        <tissue evidence="11">Spores</tissue>
    </source>
</reference>
<evidence type="ECO:0000256" key="2">
    <source>
        <dbReference type="ARBA" id="ARBA00022559"/>
    </source>
</evidence>
<evidence type="ECO:0000313" key="11">
    <source>
        <dbReference type="EMBL" id="KGG52543.1"/>
    </source>
</evidence>
<evidence type="ECO:0000256" key="6">
    <source>
        <dbReference type="ARBA" id="ARBA00023004"/>
    </source>
</evidence>
<evidence type="ECO:0000313" key="12">
    <source>
        <dbReference type="Proteomes" id="UP000029725"/>
    </source>
</evidence>
<gene>
    <name evidence="11" type="ORF">DI09_15p100</name>
</gene>
<keyword evidence="7 8" id="KW-0376">Hydrogen peroxide</keyword>
<keyword evidence="5 8" id="KW-0560">Oxidoreductase</keyword>
<dbReference type="EC" id="1.11.1.6" evidence="8"/>
<dbReference type="InterPro" id="IPR002226">
    <property type="entry name" value="Catalase_haem_BS"/>
</dbReference>
<dbReference type="PANTHER" id="PTHR11465">
    <property type="entry name" value="CATALASE"/>
    <property type="match status" value="1"/>
</dbReference>
<dbReference type="SUPFAM" id="SSF56634">
    <property type="entry name" value="Heme-dependent catalase-like"/>
    <property type="match status" value="1"/>
</dbReference>
<evidence type="ECO:0000256" key="5">
    <source>
        <dbReference type="ARBA" id="ARBA00023002"/>
    </source>
</evidence>
<dbReference type="SMART" id="SM01060">
    <property type="entry name" value="Catalase"/>
    <property type="match status" value="1"/>
</dbReference>
<keyword evidence="3 8" id="KW-0349">Heme</keyword>
<dbReference type="PROSITE" id="PS00437">
    <property type="entry name" value="CATALASE_1"/>
    <property type="match status" value="1"/>
</dbReference>
<dbReference type="InterPro" id="IPR011614">
    <property type="entry name" value="Catalase_core"/>
</dbReference>
<dbReference type="GO" id="GO:0042744">
    <property type="term" value="P:hydrogen peroxide catabolic process"/>
    <property type="evidence" value="ECO:0007669"/>
    <property type="project" value="UniProtKB-KW"/>
</dbReference>
<comment type="function">
    <text evidence="9">Catalyzes the degradation of hydrogen peroxide (H(2)O(2)) generated by peroxisomal oxidases to water and oxygen, thereby protecting cells from the toxic effects of hydrogen peroxide.</text>
</comment>
<organism evidence="11 12">
    <name type="scientific">Mitosporidium daphniae</name>
    <dbReference type="NCBI Taxonomy" id="1485682"/>
    <lineage>
        <taxon>Eukaryota</taxon>
        <taxon>Fungi</taxon>
        <taxon>Fungi incertae sedis</taxon>
        <taxon>Microsporidia</taxon>
        <taxon>Mitosporidium</taxon>
    </lineage>
</organism>
<dbReference type="PROSITE" id="PS00438">
    <property type="entry name" value="CATALASE_2"/>
    <property type="match status" value="1"/>
</dbReference>
<dbReference type="GeneID" id="25258536"/>
<evidence type="ECO:0000256" key="3">
    <source>
        <dbReference type="ARBA" id="ARBA00022617"/>
    </source>
</evidence>
<dbReference type="HOGENOM" id="CLU_401187_0_0_1"/>
<dbReference type="InterPro" id="IPR024708">
    <property type="entry name" value="Catalase_AS"/>
</dbReference>
<dbReference type="GO" id="GO:0046872">
    <property type="term" value="F:metal ion binding"/>
    <property type="evidence" value="ECO:0007669"/>
    <property type="project" value="UniProtKB-KW"/>
</dbReference>
<dbReference type="Gene3D" id="2.40.180.10">
    <property type="entry name" value="Catalase core domain"/>
    <property type="match status" value="1"/>
</dbReference>
<dbReference type="VEuPathDB" id="MicrosporidiaDB:DI09_15p100"/>
<keyword evidence="6 8" id="KW-0408">Iron</keyword>
<protein>
    <recommendedName>
        <fullName evidence="8">Catalase</fullName>
        <ecNumber evidence="8">1.11.1.6</ecNumber>
    </recommendedName>
</protein>
<dbReference type="Pfam" id="PF06628">
    <property type="entry name" value="Catalase-rel"/>
    <property type="match status" value="1"/>
</dbReference>
<evidence type="ECO:0000256" key="8">
    <source>
        <dbReference type="RuleBase" id="RU000498"/>
    </source>
</evidence>
<dbReference type="PANTHER" id="PTHR11465:SF9">
    <property type="entry name" value="CATALASE"/>
    <property type="match status" value="1"/>
</dbReference>
<dbReference type="PROSITE" id="PS51402">
    <property type="entry name" value="CATALASE_3"/>
    <property type="match status" value="1"/>
</dbReference>
<dbReference type="GO" id="GO:0005777">
    <property type="term" value="C:peroxisome"/>
    <property type="evidence" value="ECO:0007669"/>
    <property type="project" value="TreeGrafter"/>
</dbReference>
<dbReference type="RefSeq" id="XP_013238970.1">
    <property type="nucleotide sequence ID" value="XM_013383516.1"/>
</dbReference>
<dbReference type="EMBL" id="JMKJ01000066">
    <property type="protein sequence ID" value="KGG52543.1"/>
    <property type="molecule type" value="Genomic_DNA"/>
</dbReference>
<dbReference type="Proteomes" id="UP000029725">
    <property type="component" value="Unassembled WGS sequence"/>
</dbReference>
<dbReference type="InterPro" id="IPR010582">
    <property type="entry name" value="Catalase_immune_responsive"/>
</dbReference>
<dbReference type="GO" id="GO:0004096">
    <property type="term" value="F:catalase activity"/>
    <property type="evidence" value="ECO:0007669"/>
    <property type="project" value="UniProtKB-EC"/>
</dbReference>
<evidence type="ECO:0000256" key="1">
    <source>
        <dbReference type="ARBA" id="ARBA00005329"/>
    </source>
</evidence>
<dbReference type="GO" id="GO:0020037">
    <property type="term" value="F:heme binding"/>
    <property type="evidence" value="ECO:0007669"/>
    <property type="project" value="InterPro"/>
</dbReference>
<dbReference type="PRINTS" id="PR00067">
    <property type="entry name" value="CATALASE"/>
</dbReference>
<proteinExistence type="inferred from homology"/>
<evidence type="ECO:0000256" key="9">
    <source>
        <dbReference type="RuleBase" id="RU004142"/>
    </source>
</evidence>
<sequence length="686" mass="77294">MITCDCSLIQDFHLIDKLAHFDRERIPERVVHAKGAAAHGYFQVTSAEISKYTRAKFLEKVGKKTPVFVRFSTVGGEKGSGDTERDPRGFALKFYTEEGTHQSFQAGRLPLPLDFIHTQKRNPKSNLKDPDMFWDFLSLVPESIHQVTILFSTRGTPDVECYNAYHFVKFHFKTDQGIKNLTAEQATQLVGCDPDYATRDLFMAIERGEYPSWSVFVQIMKPADALKYRWNILDVTKVWPHKDYPLVPIGKLVLNRNPENYFAETEQAAFSPSHLVPGIEPSADKMLQGRLFSYPDTHRHRLGPNYTQIPVNIPINSKLNHNQRDGFMAVNGNFGSHPNYEPNSFGGPHQLGPQIGISYTPDELQGRIARHVMSLTDDDFAQAGNLYRLMSEQDKTHLVNNIAGNLQNAKKFIRDRQLAHFKRADPEFLRDSLASISKLSGESDSLKELLALLPTQIKKASNILIEDILDQLLRALILMPRSFSLNIEQDQDVEHCLLVSKIIECVQIAVSRSPLLSMTLDLSDRLFILNLLSSLPRSEAVGVSDYVGYELAFKGTRHHSVPIFATYCHLVHSLVAKALTKSLNRDLGCNFTVDIEDIFLDNAIKSLGYIYSFSTLSPYFMQISAGHCGVFEALLQSKRVKGSLAIRKRTYANLVLFFDTLLSVPISIRPSLGPIIGILNKQSHGK</sequence>
<evidence type="ECO:0000259" key="10">
    <source>
        <dbReference type="SMART" id="SM01060"/>
    </source>
</evidence>
<dbReference type="GO" id="GO:0042542">
    <property type="term" value="P:response to hydrogen peroxide"/>
    <property type="evidence" value="ECO:0007669"/>
    <property type="project" value="TreeGrafter"/>
</dbReference>
<dbReference type="InterPro" id="IPR018028">
    <property type="entry name" value="Catalase"/>
</dbReference>
<comment type="catalytic activity">
    <reaction evidence="8">
        <text>2 H2O2 = O2 + 2 H2O</text>
        <dbReference type="Rhea" id="RHEA:20309"/>
        <dbReference type="ChEBI" id="CHEBI:15377"/>
        <dbReference type="ChEBI" id="CHEBI:15379"/>
        <dbReference type="ChEBI" id="CHEBI:16240"/>
        <dbReference type="EC" id="1.11.1.6"/>
    </reaction>
</comment>